<accession>A0A124GNT3</accession>
<reference evidence="2" key="1">
    <citation type="journal article" date="2015" name="Genome Biol. Evol.">
        <title>Organellar Genomes of White Spruce (Picea glauca): Assembly and Annotation.</title>
        <authorList>
            <person name="Jackman S.D."/>
            <person name="Warren R.L."/>
            <person name="Gibb E.A."/>
            <person name="Vandervalk B.P."/>
            <person name="Mohamadi H."/>
            <person name="Chu J."/>
            <person name="Raymond A."/>
            <person name="Pleasance S."/>
            <person name="Coope R."/>
            <person name="Wildung M.R."/>
            <person name="Ritland C.E."/>
            <person name="Bousquet J."/>
            <person name="Jones S.J."/>
            <person name="Bohlmann J."/>
            <person name="Birol I."/>
        </authorList>
    </citation>
    <scope>NUCLEOTIDE SEQUENCE [LARGE SCALE GENOMIC DNA]</scope>
    <source>
        <tissue evidence="2">Flushing bud</tissue>
    </source>
</reference>
<protein>
    <submittedName>
        <fullName evidence="2">Uncharacterized protein</fullName>
    </submittedName>
</protein>
<feature type="region of interest" description="Disordered" evidence="1">
    <location>
        <begin position="1"/>
        <end position="22"/>
    </location>
</feature>
<dbReference type="AlphaFoldDB" id="A0A124GNT3"/>
<evidence type="ECO:0000256" key="1">
    <source>
        <dbReference type="SAM" id="MobiDB-lite"/>
    </source>
</evidence>
<comment type="caution">
    <text evidence="2">The sequence shown here is derived from an EMBL/GenBank/DDBJ whole genome shotgun (WGS) entry which is preliminary data.</text>
</comment>
<organism evidence="2">
    <name type="scientific">Picea glauca</name>
    <name type="common">White spruce</name>
    <name type="synonym">Pinus glauca</name>
    <dbReference type="NCBI Taxonomy" id="3330"/>
    <lineage>
        <taxon>Eukaryota</taxon>
        <taxon>Viridiplantae</taxon>
        <taxon>Streptophyta</taxon>
        <taxon>Embryophyta</taxon>
        <taxon>Tracheophyta</taxon>
        <taxon>Spermatophyta</taxon>
        <taxon>Pinopsida</taxon>
        <taxon>Pinidae</taxon>
        <taxon>Conifers I</taxon>
        <taxon>Pinales</taxon>
        <taxon>Pinaceae</taxon>
        <taxon>Picea</taxon>
    </lineage>
</organism>
<name>A0A124GNT3_PICGL</name>
<evidence type="ECO:0000313" key="2">
    <source>
        <dbReference type="EMBL" id="KUM49836.1"/>
    </source>
</evidence>
<keyword evidence="2" id="KW-0496">Mitochondrion</keyword>
<gene>
    <name evidence="2" type="ORF">ABT39_MTgene3063</name>
</gene>
<dbReference type="EMBL" id="LKAM01000002">
    <property type="protein sequence ID" value="KUM49836.1"/>
    <property type="molecule type" value="Genomic_DNA"/>
</dbReference>
<sequence length="57" mass="6938">MRLRPILSEKAMTQPKQREREVEFNKNNNKRVSYILYVLTCRNGPRVQLPFHSRHRT</sequence>
<geneLocation type="mitochondrion" evidence="2"/>
<proteinExistence type="predicted"/>